<reference evidence="2 3" key="1">
    <citation type="submission" date="2024-04" db="EMBL/GenBank/DDBJ databases">
        <authorList>
            <person name="Fracassetti M."/>
        </authorList>
    </citation>
    <scope>NUCLEOTIDE SEQUENCE [LARGE SCALE GENOMIC DNA]</scope>
</reference>
<evidence type="ECO:0000256" key="1">
    <source>
        <dbReference type="SAM" id="MobiDB-lite"/>
    </source>
</evidence>
<gene>
    <name evidence="2" type="ORF">LTRI10_LOCUS35375</name>
</gene>
<evidence type="ECO:0000313" key="3">
    <source>
        <dbReference type="Proteomes" id="UP001497516"/>
    </source>
</evidence>
<proteinExistence type="predicted"/>
<organism evidence="2 3">
    <name type="scientific">Linum trigynum</name>
    <dbReference type="NCBI Taxonomy" id="586398"/>
    <lineage>
        <taxon>Eukaryota</taxon>
        <taxon>Viridiplantae</taxon>
        <taxon>Streptophyta</taxon>
        <taxon>Embryophyta</taxon>
        <taxon>Tracheophyta</taxon>
        <taxon>Spermatophyta</taxon>
        <taxon>Magnoliopsida</taxon>
        <taxon>eudicotyledons</taxon>
        <taxon>Gunneridae</taxon>
        <taxon>Pentapetalae</taxon>
        <taxon>rosids</taxon>
        <taxon>fabids</taxon>
        <taxon>Malpighiales</taxon>
        <taxon>Linaceae</taxon>
        <taxon>Linum</taxon>
    </lineage>
</organism>
<dbReference type="Proteomes" id="UP001497516">
    <property type="component" value="Chromosome 6"/>
</dbReference>
<name>A0AAV2F9N2_9ROSI</name>
<accession>A0AAV2F9N2</accession>
<dbReference type="AlphaFoldDB" id="A0AAV2F9N2"/>
<protein>
    <submittedName>
        <fullName evidence="2">Uncharacterized protein</fullName>
    </submittedName>
</protein>
<sequence length="91" mass="9415">MEGDLGPEKQEVEDELLTGFVPGPKNGDTRVAAGTAVVASITSPTSPPRKVVTNDDEGDPVSTVSEKNPRATKSEVPEPRQAAAFGSILVA</sequence>
<feature type="compositionally biased region" description="Basic and acidic residues" evidence="1">
    <location>
        <begin position="67"/>
        <end position="78"/>
    </location>
</feature>
<feature type="region of interest" description="Disordered" evidence="1">
    <location>
        <begin position="39"/>
        <end position="91"/>
    </location>
</feature>
<evidence type="ECO:0000313" key="2">
    <source>
        <dbReference type="EMBL" id="CAL1394905.1"/>
    </source>
</evidence>
<dbReference type="EMBL" id="OZ034819">
    <property type="protein sequence ID" value="CAL1394905.1"/>
    <property type="molecule type" value="Genomic_DNA"/>
</dbReference>
<keyword evidence="3" id="KW-1185">Reference proteome</keyword>